<dbReference type="Proteomes" id="UP001314205">
    <property type="component" value="Unassembled WGS sequence"/>
</dbReference>
<dbReference type="AlphaFoldDB" id="A0AAV1LGJ4"/>
<dbReference type="SUPFAM" id="SSF50494">
    <property type="entry name" value="Trypsin-like serine proteases"/>
    <property type="match status" value="1"/>
</dbReference>
<name>A0AAV1LGJ4_9NEOP</name>
<gene>
    <name evidence="2" type="ORF">PARMNEM_LOCUS14124</name>
</gene>
<dbReference type="GO" id="GO:0004252">
    <property type="term" value="F:serine-type endopeptidase activity"/>
    <property type="evidence" value="ECO:0007669"/>
    <property type="project" value="InterPro"/>
</dbReference>
<evidence type="ECO:0000313" key="3">
    <source>
        <dbReference type="Proteomes" id="UP001314205"/>
    </source>
</evidence>
<proteinExistence type="predicted"/>
<evidence type="ECO:0000313" key="2">
    <source>
        <dbReference type="EMBL" id="CAK1594508.1"/>
    </source>
</evidence>
<reference evidence="2 3" key="1">
    <citation type="submission" date="2023-11" db="EMBL/GenBank/DDBJ databases">
        <authorList>
            <person name="Hedman E."/>
            <person name="Englund M."/>
            <person name="Stromberg M."/>
            <person name="Nyberg Akerstrom W."/>
            <person name="Nylinder S."/>
            <person name="Jareborg N."/>
            <person name="Kallberg Y."/>
            <person name="Kronander E."/>
        </authorList>
    </citation>
    <scope>NUCLEOTIDE SEQUENCE [LARGE SCALE GENOMIC DNA]</scope>
</reference>
<sequence>MMNDIAVVKVEDNFNFNRRILGCDFIPKKITYNNHSEDLEKPGTVGSIAGWGSQDRFGDMIKSPERATINSPVLMETVVVLISSTLCKKRWPERYHHIIDKSMICAKDDVNSDKMSAVCNDQLRCKELISSEEDEFGKRRSLIPMKEEIHSASHSFDFRRSKVRSGGFCEVSILYHKL</sequence>
<dbReference type="Gene3D" id="2.40.10.10">
    <property type="entry name" value="Trypsin-like serine proteases"/>
    <property type="match status" value="1"/>
</dbReference>
<dbReference type="Pfam" id="PF00089">
    <property type="entry name" value="Trypsin"/>
    <property type="match status" value="1"/>
</dbReference>
<accession>A0AAV1LGJ4</accession>
<dbReference type="InterPro" id="IPR009003">
    <property type="entry name" value="Peptidase_S1_PA"/>
</dbReference>
<keyword evidence="3" id="KW-1185">Reference proteome</keyword>
<dbReference type="InterPro" id="IPR043504">
    <property type="entry name" value="Peptidase_S1_PA_chymotrypsin"/>
</dbReference>
<comment type="caution">
    <text evidence="2">The sequence shown here is derived from an EMBL/GenBank/DDBJ whole genome shotgun (WGS) entry which is preliminary data.</text>
</comment>
<organism evidence="2 3">
    <name type="scientific">Parnassius mnemosyne</name>
    <name type="common">clouded apollo</name>
    <dbReference type="NCBI Taxonomy" id="213953"/>
    <lineage>
        <taxon>Eukaryota</taxon>
        <taxon>Metazoa</taxon>
        <taxon>Ecdysozoa</taxon>
        <taxon>Arthropoda</taxon>
        <taxon>Hexapoda</taxon>
        <taxon>Insecta</taxon>
        <taxon>Pterygota</taxon>
        <taxon>Neoptera</taxon>
        <taxon>Endopterygota</taxon>
        <taxon>Lepidoptera</taxon>
        <taxon>Glossata</taxon>
        <taxon>Ditrysia</taxon>
        <taxon>Papilionoidea</taxon>
        <taxon>Papilionidae</taxon>
        <taxon>Parnassiinae</taxon>
        <taxon>Parnassini</taxon>
        <taxon>Parnassius</taxon>
        <taxon>Driopa</taxon>
    </lineage>
</organism>
<protein>
    <recommendedName>
        <fullName evidence="1">Peptidase S1 domain-containing protein</fullName>
    </recommendedName>
</protein>
<dbReference type="EMBL" id="CAVLGL010000090">
    <property type="protein sequence ID" value="CAK1594508.1"/>
    <property type="molecule type" value="Genomic_DNA"/>
</dbReference>
<evidence type="ECO:0000259" key="1">
    <source>
        <dbReference type="Pfam" id="PF00089"/>
    </source>
</evidence>
<dbReference type="InterPro" id="IPR001254">
    <property type="entry name" value="Trypsin_dom"/>
</dbReference>
<feature type="domain" description="Peptidase S1" evidence="1">
    <location>
        <begin position="3"/>
        <end position="109"/>
    </location>
</feature>
<dbReference type="GO" id="GO:0006508">
    <property type="term" value="P:proteolysis"/>
    <property type="evidence" value="ECO:0007669"/>
    <property type="project" value="InterPro"/>
</dbReference>